<evidence type="ECO:0000313" key="1">
    <source>
        <dbReference type="EMBL" id="CAG6790506.1"/>
    </source>
</evidence>
<reference evidence="1" key="1">
    <citation type="submission" date="2021-05" db="EMBL/GenBank/DDBJ databases">
        <authorList>
            <person name="Alioto T."/>
            <person name="Alioto T."/>
            <person name="Gomez Garrido J."/>
        </authorList>
    </citation>
    <scope>NUCLEOTIDE SEQUENCE</scope>
</reference>
<accession>A0A8D9BZI9</accession>
<protein>
    <submittedName>
        <fullName evidence="1">Uncharacterized protein</fullName>
    </submittedName>
</protein>
<dbReference type="AlphaFoldDB" id="A0A8D9BZI9"/>
<sequence length="152" mass="17585">MYMCKSEELRVNSFFAEHRPFILGIIPHTRIARLTSSSFIFTKYARVNKKEKNVALARFSKNSCDESYYTATFGKYYADINTVLPPVFLIFSNKNFNKIISSPREKEKKTKTVSNLLPLTHSGLMCSERNVIGIMFSKIIKRLPSLILYLQK</sequence>
<proteinExistence type="predicted"/>
<organism evidence="1">
    <name type="scientific">Cacopsylla melanoneura</name>
    <dbReference type="NCBI Taxonomy" id="428564"/>
    <lineage>
        <taxon>Eukaryota</taxon>
        <taxon>Metazoa</taxon>
        <taxon>Ecdysozoa</taxon>
        <taxon>Arthropoda</taxon>
        <taxon>Hexapoda</taxon>
        <taxon>Insecta</taxon>
        <taxon>Pterygota</taxon>
        <taxon>Neoptera</taxon>
        <taxon>Paraneoptera</taxon>
        <taxon>Hemiptera</taxon>
        <taxon>Sternorrhyncha</taxon>
        <taxon>Psylloidea</taxon>
        <taxon>Psyllidae</taxon>
        <taxon>Psyllinae</taxon>
        <taxon>Cacopsylla</taxon>
    </lineage>
</organism>
<name>A0A8D9BZI9_9HEMI</name>
<dbReference type="EMBL" id="HBUF01671290">
    <property type="protein sequence ID" value="CAG6790506.1"/>
    <property type="molecule type" value="Transcribed_RNA"/>
</dbReference>